<dbReference type="InterPro" id="IPR027417">
    <property type="entry name" value="P-loop_NTPase"/>
</dbReference>
<dbReference type="PANTHER" id="PTHR32004:SF1">
    <property type="entry name" value="TRNA LIGASE"/>
    <property type="match status" value="1"/>
</dbReference>
<keyword evidence="4" id="KW-1185">Reference proteome</keyword>
<feature type="domain" description="tRNA ligase phosphodiesterase" evidence="1">
    <location>
        <begin position="437"/>
        <end position="491"/>
    </location>
</feature>
<accession>A0A3R7KKU6</accession>
<dbReference type="GO" id="GO:0005634">
    <property type="term" value="C:nucleus"/>
    <property type="evidence" value="ECO:0007669"/>
    <property type="project" value="TreeGrafter"/>
</dbReference>
<comment type="caution">
    <text evidence="3">The sequence shown here is derived from an EMBL/GenBank/DDBJ whole genome shotgun (WGS) entry which is preliminary data.</text>
</comment>
<evidence type="ECO:0000259" key="1">
    <source>
        <dbReference type="Pfam" id="PF08302"/>
    </source>
</evidence>
<dbReference type="GO" id="GO:0003972">
    <property type="term" value="F:RNA ligase (ATP) activity"/>
    <property type="evidence" value="ECO:0007669"/>
    <property type="project" value="InterPro"/>
</dbReference>
<proteinExistence type="predicted"/>
<reference evidence="3 4" key="1">
    <citation type="journal article" date="2018" name="BMC Genomics">
        <title>Genomic comparison of Trypanosoma conorhini and Trypanosoma rangeli to Trypanosoma cruzi strains of high and low virulence.</title>
        <authorList>
            <person name="Bradwell K.R."/>
            <person name="Koparde V.N."/>
            <person name="Matveyev A.V."/>
            <person name="Serrano M.G."/>
            <person name="Alves J.M."/>
            <person name="Parikh H."/>
            <person name="Huang B."/>
            <person name="Lee V."/>
            <person name="Espinosa-Alvarez O."/>
            <person name="Ortiz P.A."/>
            <person name="Costa-Martins A.G."/>
            <person name="Teixeira M.M."/>
            <person name="Buck G.A."/>
        </authorList>
    </citation>
    <scope>NUCLEOTIDE SEQUENCE [LARGE SCALE GENOMIC DNA]</scope>
    <source>
        <strain evidence="3 4">025E</strain>
    </source>
</reference>
<dbReference type="SUPFAM" id="SSF52540">
    <property type="entry name" value="P-loop containing nucleoside triphosphate hydrolases"/>
    <property type="match status" value="1"/>
</dbReference>
<dbReference type="OrthoDB" id="277779at2759"/>
<dbReference type="AlphaFoldDB" id="A0A3R7KKU6"/>
<evidence type="ECO:0000313" key="3">
    <source>
        <dbReference type="EMBL" id="RNF09481.1"/>
    </source>
</evidence>
<dbReference type="InterPro" id="IPR015965">
    <property type="entry name" value="tRNA_lig_PDEase"/>
</dbReference>
<dbReference type="GeneID" id="40320600"/>
<organism evidence="3 4">
    <name type="scientific">Trypanosoma conorhini</name>
    <dbReference type="NCBI Taxonomy" id="83891"/>
    <lineage>
        <taxon>Eukaryota</taxon>
        <taxon>Discoba</taxon>
        <taxon>Euglenozoa</taxon>
        <taxon>Kinetoplastea</taxon>
        <taxon>Metakinetoplastina</taxon>
        <taxon>Trypanosomatida</taxon>
        <taxon>Trypanosomatidae</taxon>
        <taxon>Trypanosoma</taxon>
    </lineage>
</organism>
<dbReference type="GO" id="GO:0005524">
    <property type="term" value="F:ATP binding"/>
    <property type="evidence" value="ECO:0007669"/>
    <property type="project" value="InterPro"/>
</dbReference>
<dbReference type="EMBL" id="MKKU01000509">
    <property type="protein sequence ID" value="RNF09481.1"/>
    <property type="molecule type" value="Genomic_DNA"/>
</dbReference>
<name>A0A3R7KKU6_9TRYP</name>
<gene>
    <name evidence="3" type="ORF">Tco025E_06989</name>
</gene>
<feature type="domain" description="DUF7920" evidence="2">
    <location>
        <begin position="1"/>
        <end position="70"/>
    </location>
</feature>
<dbReference type="GO" id="GO:0006388">
    <property type="term" value="P:tRNA splicing, via endonucleolytic cleavage and ligation"/>
    <property type="evidence" value="ECO:0007669"/>
    <property type="project" value="InterPro"/>
</dbReference>
<dbReference type="PANTHER" id="PTHR32004">
    <property type="entry name" value="TRNA LIGASE"/>
    <property type="match status" value="1"/>
</dbReference>
<dbReference type="InterPro" id="IPR057680">
    <property type="entry name" value="DUF7920"/>
</dbReference>
<dbReference type="Pfam" id="PF25536">
    <property type="entry name" value="DUF7920"/>
    <property type="match status" value="1"/>
</dbReference>
<evidence type="ECO:0000259" key="2">
    <source>
        <dbReference type="Pfam" id="PF25536"/>
    </source>
</evidence>
<sequence>MAALRSFGLSVVAPRPAVELASDEYAALREEVARRRNCKGAVMYGYGGAGVVVRMWRLRSHAFAMERAAQEAIVTHRLSGAALRARLAKRLAGLPRDVRRCLGDWEATRLDCLVRFAAWLRVTGRQPAQTDLGGLRDLRRRWIALQDECARCVAADAHVRARVARYEPPDGEAATDEPDVIVCAGPQGCGKSTFSRTLFALLRQAGLSPCWVNQDEVGGRRQFLDALRRARHAGHTHLIVDKMNLDAAARDDYAALGPKTLAVAWSHPGGTEALVAVCFERVCRRGSAHRTFRADGGGRGGMRNILRGCAARYRPPTEGPFVEVNVADDTATTVRRVWEELSAHGTSDLPEIAALDMAAAIGVANAYESFLRLFPRPVEYAAIQIASPERLLALVPPAMLDGKEVQAAFHVTTLFVGRGGCRDPVLLQRLVELRGTPIQLTLTCVVSDARGTAIAVRNEGEFPCQNAHPHITVANAQGVPAAYSNELLDDARADDPSRTVARLPAGTCVCGTFDFVFR</sequence>
<dbReference type="Gene3D" id="3.40.50.300">
    <property type="entry name" value="P-loop containing nucleotide triphosphate hydrolases"/>
    <property type="match status" value="1"/>
</dbReference>
<dbReference type="Pfam" id="PF08302">
    <property type="entry name" value="tRNA_lig_CPD"/>
    <property type="match status" value="1"/>
</dbReference>
<dbReference type="Proteomes" id="UP000284403">
    <property type="component" value="Unassembled WGS sequence"/>
</dbReference>
<protein>
    <submittedName>
        <fullName evidence="3">Uncharacterized protein</fullName>
    </submittedName>
</protein>
<evidence type="ECO:0000313" key="4">
    <source>
        <dbReference type="Proteomes" id="UP000284403"/>
    </source>
</evidence>
<dbReference type="RefSeq" id="XP_029226036.1">
    <property type="nucleotide sequence ID" value="XM_029373856.1"/>
</dbReference>